<gene>
    <name evidence="1" type="ORF">SAMN05216417_109101</name>
</gene>
<organism evidence="1 2">
    <name type="scientific">Nitrosospira multiformis</name>
    <dbReference type="NCBI Taxonomy" id="1231"/>
    <lineage>
        <taxon>Bacteria</taxon>
        <taxon>Pseudomonadati</taxon>
        <taxon>Pseudomonadota</taxon>
        <taxon>Betaproteobacteria</taxon>
        <taxon>Nitrosomonadales</taxon>
        <taxon>Nitrosomonadaceae</taxon>
        <taxon>Nitrosospira</taxon>
    </lineage>
</organism>
<protein>
    <submittedName>
        <fullName evidence="1">Uncharacterized protein</fullName>
    </submittedName>
</protein>
<dbReference type="Proteomes" id="UP000182649">
    <property type="component" value="Unassembled WGS sequence"/>
</dbReference>
<sequence>MLDVSALNSWALQGAIAHSELCGEAKIECGAGSCGDVAGAVAIVNSGDLKLFELIF</sequence>
<dbReference type="RefSeq" id="WP_177219738.1">
    <property type="nucleotide sequence ID" value="NZ_FPBZ01000009.1"/>
</dbReference>
<accession>A0A1I7HIP2</accession>
<evidence type="ECO:0000313" key="2">
    <source>
        <dbReference type="Proteomes" id="UP000182649"/>
    </source>
</evidence>
<proteinExistence type="predicted"/>
<dbReference type="AlphaFoldDB" id="A0A1I7HIP2"/>
<evidence type="ECO:0000313" key="1">
    <source>
        <dbReference type="EMBL" id="SFU60462.1"/>
    </source>
</evidence>
<dbReference type="EMBL" id="FPBZ01000009">
    <property type="protein sequence ID" value="SFU60462.1"/>
    <property type="molecule type" value="Genomic_DNA"/>
</dbReference>
<reference evidence="1 2" key="1">
    <citation type="submission" date="2016-10" db="EMBL/GenBank/DDBJ databases">
        <authorList>
            <person name="de Groot N.N."/>
        </authorList>
    </citation>
    <scope>NUCLEOTIDE SEQUENCE [LARGE SCALE GENOMIC DNA]</scope>
    <source>
        <strain evidence="1 2">Nl14</strain>
    </source>
</reference>
<name>A0A1I7HIP2_9PROT</name>